<name>A0AAD7CGN0_9AGAR</name>
<keyword evidence="3" id="KW-0238">DNA-binding</keyword>
<dbReference type="PANTHER" id="PTHR46910:SF3">
    <property type="entry name" value="HALOTOLERANCE PROTEIN 9-RELATED"/>
    <property type="match status" value="1"/>
</dbReference>
<dbReference type="PANTHER" id="PTHR46910">
    <property type="entry name" value="TRANSCRIPTION FACTOR PDR1"/>
    <property type="match status" value="1"/>
</dbReference>
<dbReference type="GO" id="GO:0005634">
    <property type="term" value="C:nucleus"/>
    <property type="evidence" value="ECO:0007669"/>
    <property type="project" value="UniProtKB-SubCell"/>
</dbReference>
<comment type="caution">
    <text evidence="6">The sequence shown here is derived from an EMBL/GenBank/DDBJ whole genome shotgun (WGS) entry which is preliminary data.</text>
</comment>
<gene>
    <name evidence="6" type="ORF">FB45DRAFT_894781</name>
</gene>
<dbReference type="SMART" id="SM00906">
    <property type="entry name" value="Fungal_trans"/>
    <property type="match status" value="1"/>
</dbReference>
<dbReference type="PROSITE" id="PS50048">
    <property type="entry name" value="ZN2_CY6_FUNGAL_2"/>
    <property type="match status" value="1"/>
</dbReference>
<evidence type="ECO:0000256" key="2">
    <source>
        <dbReference type="ARBA" id="ARBA00022723"/>
    </source>
</evidence>
<dbReference type="GO" id="GO:0006351">
    <property type="term" value="P:DNA-templated transcription"/>
    <property type="evidence" value="ECO:0007669"/>
    <property type="project" value="InterPro"/>
</dbReference>
<dbReference type="SUPFAM" id="SSF57701">
    <property type="entry name" value="Zn2/Cys6 DNA-binding domain"/>
    <property type="match status" value="1"/>
</dbReference>
<evidence type="ECO:0000313" key="7">
    <source>
        <dbReference type="Proteomes" id="UP001221142"/>
    </source>
</evidence>
<dbReference type="CDD" id="cd12148">
    <property type="entry name" value="fungal_TF_MHR"/>
    <property type="match status" value="1"/>
</dbReference>
<evidence type="ECO:0000256" key="4">
    <source>
        <dbReference type="ARBA" id="ARBA00023242"/>
    </source>
</evidence>
<accession>A0AAD7CGN0</accession>
<sequence>MSSSQGVLDTGRRPRPIQSCDACRQRKVRCNGPSMPGHRCRACLNAGLEPCTYVHPRGKPGPNKNRVIQELKEKVASLEAKLRAKSVCSLCSQPLESTLGTHSPVSYNPTADVQDDEEDASEQLFTQFQHWQISTVSEPTPKFDGSASHMTLVRNALAVKQACLGRFLKPNPCLRRPMYWEQLPWEKEVYVKQHAFVYPPKDLLDDLVELYFRNIHPILPILHRPSFQLMVAEGLHLRSQSFGAVLLAVLAIASRFSNDPRVMIGNNPLSSGWPFVAQVPIVINVLNSSVYDVQFYCLMTLFSLGGSTPHIIWVYMGLAVRFIHFHGPYLRRRDSPKFQDELWNRAFWSVYLLDILLSSYIGRCPAIRPEEYDVDPPLEVDDEYWEDGFAQPAGKSSTLSFFAHFVRLSEILGSTLGRLYASSGLKTRRGWTNEREKEFVADMDSRMNDFLDSIPPHLRWNENLQAPFFDQSALLYCTYHWIRLTIHRPWIQSKTALSGPSLFICTTAARSVLGIANVWSSQGQSIPPPFLQNPIFVSSVILVLNVFATQRAVGVSRDTEKDLGQIQTATKIFKGCESRSQGSGRMWELLQDLLSTQVEVDADVASTSQSTLMPGVSIEDLLGTSPGWSQRTDLFDTELMSLWLAAPADLVDFGQWDAYIGNITGAENWSNADEWRPEG</sequence>
<reference evidence="6" key="1">
    <citation type="submission" date="2023-03" db="EMBL/GenBank/DDBJ databases">
        <title>Massive genome expansion in bonnet fungi (Mycena s.s.) driven by repeated elements and novel gene families across ecological guilds.</title>
        <authorList>
            <consortium name="Lawrence Berkeley National Laboratory"/>
            <person name="Harder C.B."/>
            <person name="Miyauchi S."/>
            <person name="Viragh M."/>
            <person name="Kuo A."/>
            <person name="Thoen E."/>
            <person name="Andreopoulos B."/>
            <person name="Lu D."/>
            <person name="Skrede I."/>
            <person name="Drula E."/>
            <person name="Henrissat B."/>
            <person name="Morin E."/>
            <person name="Kohler A."/>
            <person name="Barry K."/>
            <person name="LaButti K."/>
            <person name="Morin E."/>
            <person name="Salamov A."/>
            <person name="Lipzen A."/>
            <person name="Mereny Z."/>
            <person name="Hegedus B."/>
            <person name="Baldrian P."/>
            <person name="Stursova M."/>
            <person name="Weitz H."/>
            <person name="Taylor A."/>
            <person name="Grigoriev I.V."/>
            <person name="Nagy L.G."/>
            <person name="Martin F."/>
            <person name="Kauserud H."/>
        </authorList>
    </citation>
    <scope>NUCLEOTIDE SEQUENCE</scope>
    <source>
        <strain evidence="6">9284</strain>
    </source>
</reference>
<feature type="domain" description="Zn(2)-C6 fungal-type" evidence="5">
    <location>
        <begin position="19"/>
        <end position="53"/>
    </location>
</feature>
<organism evidence="6 7">
    <name type="scientific">Roridomyces roridus</name>
    <dbReference type="NCBI Taxonomy" id="1738132"/>
    <lineage>
        <taxon>Eukaryota</taxon>
        <taxon>Fungi</taxon>
        <taxon>Dikarya</taxon>
        <taxon>Basidiomycota</taxon>
        <taxon>Agaricomycotina</taxon>
        <taxon>Agaricomycetes</taxon>
        <taxon>Agaricomycetidae</taxon>
        <taxon>Agaricales</taxon>
        <taxon>Marasmiineae</taxon>
        <taxon>Mycenaceae</taxon>
        <taxon>Roridomyces</taxon>
    </lineage>
</organism>
<comment type="subcellular location">
    <subcellularLocation>
        <location evidence="1">Nucleus</location>
    </subcellularLocation>
</comment>
<evidence type="ECO:0000313" key="6">
    <source>
        <dbReference type="EMBL" id="KAJ7647926.1"/>
    </source>
</evidence>
<dbReference type="CDD" id="cd00067">
    <property type="entry name" value="GAL4"/>
    <property type="match status" value="1"/>
</dbReference>
<dbReference type="GO" id="GO:0003677">
    <property type="term" value="F:DNA binding"/>
    <property type="evidence" value="ECO:0007669"/>
    <property type="project" value="UniProtKB-KW"/>
</dbReference>
<dbReference type="Gene3D" id="4.10.240.10">
    <property type="entry name" value="Zn(2)-C6 fungal-type DNA-binding domain"/>
    <property type="match status" value="1"/>
</dbReference>
<proteinExistence type="predicted"/>
<dbReference type="Proteomes" id="UP001221142">
    <property type="component" value="Unassembled WGS sequence"/>
</dbReference>
<keyword evidence="4" id="KW-0539">Nucleus</keyword>
<dbReference type="InterPro" id="IPR001138">
    <property type="entry name" value="Zn2Cys6_DnaBD"/>
</dbReference>
<evidence type="ECO:0000259" key="5">
    <source>
        <dbReference type="PROSITE" id="PS50048"/>
    </source>
</evidence>
<dbReference type="EMBL" id="JARKIF010000002">
    <property type="protein sequence ID" value="KAJ7647926.1"/>
    <property type="molecule type" value="Genomic_DNA"/>
</dbReference>
<keyword evidence="7" id="KW-1185">Reference proteome</keyword>
<dbReference type="Pfam" id="PF04082">
    <property type="entry name" value="Fungal_trans"/>
    <property type="match status" value="1"/>
</dbReference>
<keyword evidence="2" id="KW-0479">Metal-binding</keyword>
<dbReference type="GO" id="GO:0008270">
    <property type="term" value="F:zinc ion binding"/>
    <property type="evidence" value="ECO:0007669"/>
    <property type="project" value="InterPro"/>
</dbReference>
<dbReference type="InterPro" id="IPR050987">
    <property type="entry name" value="AtrR-like"/>
</dbReference>
<dbReference type="PROSITE" id="PS00463">
    <property type="entry name" value="ZN2_CY6_FUNGAL_1"/>
    <property type="match status" value="1"/>
</dbReference>
<dbReference type="Pfam" id="PF00172">
    <property type="entry name" value="Zn_clus"/>
    <property type="match status" value="1"/>
</dbReference>
<evidence type="ECO:0000256" key="3">
    <source>
        <dbReference type="ARBA" id="ARBA00023125"/>
    </source>
</evidence>
<protein>
    <submittedName>
        <fullName evidence="6">Fungal-specific transcription factor domain-containing protein</fullName>
    </submittedName>
</protein>
<dbReference type="SMART" id="SM00066">
    <property type="entry name" value="GAL4"/>
    <property type="match status" value="1"/>
</dbReference>
<evidence type="ECO:0000256" key="1">
    <source>
        <dbReference type="ARBA" id="ARBA00004123"/>
    </source>
</evidence>
<dbReference type="AlphaFoldDB" id="A0AAD7CGN0"/>
<dbReference type="GO" id="GO:0000981">
    <property type="term" value="F:DNA-binding transcription factor activity, RNA polymerase II-specific"/>
    <property type="evidence" value="ECO:0007669"/>
    <property type="project" value="InterPro"/>
</dbReference>
<dbReference type="InterPro" id="IPR036864">
    <property type="entry name" value="Zn2-C6_fun-type_DNA-bd_sf"/>
</dbReference>
<dbReference type="InterPro" id="IPR007219">
    <property type="entry name" value="XnlR_reg_dom"/>
</dbReference>